<dbReference type="Proteomes" id="UP000216020">
    <property type="component" value="Unassembled WGS sequence"/>
</dbReference>
<name>A0A261S5N3_9BORD</name>
<accession>A0A261S5N3</accession>
<keyword evidence="2" id="KW-1185">Reference proteome</keyword>
<organism evidence="1 2">
    <name type="scientific">Bordetella genomosp. 10</name>
    <dbReference type="NCBI Taxonomy" id="1416804"/>
    <lineage>
        <taxon>Bacteria</taxon>
        <taxon>Pseudomonadati</taxon>
        <taxon>Pseudomonadota</taxon>
        <taxon>Betaproteobacteria</taxon>
        <taxon>Burkholderiales</taxon>
        <taxon>Alcaligenaceae</taxon>
        <taxon>Bordetella</taxon>
    </lineage>
</organism>
<protein>
    <submittedName>
        <fullName evidence="1">Uncharacterized protein</fullName>
    </submittedName>
</protein>
<comment type="caution">
    <text evidence="1">The sequence shown here is derived from an EMBL/GenBank/DDBJ whole genome shotgun (WGS) entry which is preliminary data.</text>
</comment>
<dbReference type="EMBL" id="NEVM01000005">
    <property type="protein sequence ID" value="OZI31743.1"/>
    <property type="molecule type" value="Genomic_DNA"/>
</dbReference>
<evidence type="ECO:0000313" key="1">
    <source>
        <dbReference type="EMBL" id="OZI31743.1"/>
    </source>
</evidence>
<gene>
    <name evidence="1" type="ORF">CAL29_28130</name>
</gene>
<dbReference type="AlphaFoldDB" id="A0A261S5N3"/>
<dbReference type="OrthoDB" id="8781442at2"/>
<proteinExistence type="predicted"/>
<reference evidence="2" key="1">
    <citation type="submission" date="2017-05" db="EMBL/GenBank/DDBJ databases">
        <title>Complete and WGS of Bordetella genogroups.</title>
        <authorList>
            <person name="Spilker T."/>
            <person name="Lipuma J."/>
        </authorList>
    </citation>
    <scope>NUCLEOTIDE SEQUENCE [LARGE SCALE GENOMIC DNA]</scope>
    <source>
        <strain evidence="2">AU16122</strain>
    </source>
</reference>
<sequence>MASLGYQVTLRVRIAWWLRWYLLGVALTSRLTGLPPDLDKASRWIRKAIRVDAIEGRRRRLRFW</sequence>
<evidence type="ECO:0000313" key="2">
    <source>
        <dbReference type="Proteomes" id="UP000216020"/>
    </source>
</evidence>